<dbReference type="PANTHER" id="PTHR40396:SF1">
    <property type="entry name" value="ATPASE AAA-TYPE CORE DOMAIN-CONTAINING PROTEIN"/>
    <property type="match status" value="1"/>
</dbReference>
<proteinExistence type="predicted"/>
<dbReference type="InterPro" id="IPR003959">
    <property type="entry name" value="ATPase_AAA_core"/>
</dbReference>
<dbReference type="Gene3D" id="3.40.50.300">
    <property type="entry name" value="P-loop containing nucleotide triphosphate hydrolases"/>
    <property type="match status" value="1"/>
</dbReference>
<dbReference type="SUPFAM" id="SSF52540">
    <property type="entry name" value="P-loop containing nucleoside triphosphate hydrolases"/>
    <property type="match status" value="1"/>
</dbReference>
<name>A0ABQ3H300_9NEIS</name>
<dbReference type="PANTHER" id="PTHR40396">
    <property type="entry name" value="ATPASE-LIKE PROTEIN"/>
    <property type="match status" value="1"/>
</dbReference>
<organism evidence="2 3">
    <name type="scientific">Jeongeupia chitinilytica</name>
    <dbReference type="NCBI Taxonomy" id="1041641"/>
    <lineage>
        <taxon>Bacteria</taxon>
        <taxon>Pseudomonadati</taxon>
        <taxon>Pseudomonadota</taxon>
        <taxon>Betaproteobacteria</taxon>
        <taxon>Neisseriales</taxon>
        <taxon>Chitinibacteraceae</taxon>
        <taxon>Jeongeupia</taxon>
    </lineage>
</organism>
<sequence length="311" mass="35953">MRYEFILHLTKERITKEKLVIHPKGKEVVLYERTASENNKDEYFISPDLEGGEIVIEAWKQLTNPKTLFISQAVANSNTELNQLRTPFLWLQKGVMPINSRLSRLTPGVLTVLNEVPEISDELAEYLSDLDIPISKIKQEIKEVEVDNAESYNDDFSRKLDNFEKNHNKTTLTHKTSLGEADFDLKEESDGTKSLLGFWLPLKIANMKRNITSALVIDELDSSLHPSIIASIVERHLNSTDDFQLIFTTHDTHLMDTRLLRRDQLWLTDRDETGATQLRSIHDFAGRESEDIEKRYFEGKYRGIPFVRKGY</sequence>
<reference evidence="3" key="1">
    <citation type="journal article" date="2019" name="Int. J. Syst. Evol. Microbiol.">
        <title>The Global Catalogue of Microorganisms (GCM) 10K type strain sequencing project: providing services to taxonomists for standard genome sequencing and annotation.</title>
        <authorList>
            <consortium name="The Broad Institute Genomics Platform"/>
            <consortium name="The Broad Institute Genome Sequencing Center for Infectious Disease"/>
            <person name="Wu L."/>
            <person name="Ma J."/>
        </authorList>
    </citation>
    <scope>NUCLEOTIDE SEQUENCE [LARGE SCALE GENOMIC DNA]</scope>
    <source>
        <strain evidence="3">KCTC 23701</strain>
    </source>
</reference>
<protein>
    <recommendedName>
        <fullName evidence="1">ATPase AAA-type core domain-containing protein</fullName>
    </recommendedName>
</protein>
<accession>A0ABQ3H300</accession>
<dbReference type="EMBL" id="BMYO01000007">
    <property type="protein sequence ID" value="GHD66071.1"/>
    <property type="molecule type" value="Genomic_DNA"/>
</dbReference>
<evidence type="ECO:0000313" key="3">
    <source>
        <dbReference type="Proteomes" id="UP000604737"/>
    </source>
</evidence>
<feature type="domain" description="ATPase AAA-type core" evidence="1">
    <location>
        <begin position="124"/>
        <end position="256"/>
    </location>
</feature>
<keyword evidence="3" id="KW-1185">Reference proteome</keyword>
<dbReference type="Pfam" id="PF13304">
    <property type="entry name" value="AAA_21"/>
    <property type="match status" value="1"/>
</dbReference>
<dbReference type="Proteomes" id="UP000604737">
    <property type="component" value="Unassembled WGS sequence"/>
</dbReference>
<evidence type="ECO:0000313" key="2">
    <source>
        <dbReference type="EMBL" id="GHD66071.1"/>
    </source>
</evidence>
<evidence type="ECO:0000259" key="1">
    <source>
        <dbReference type="Pfam" id="PF13304"/>
    </source>
</evidence>
<comment type="caution">
    <text evidence="2">The sequence shown here is derived from an EMBL/GenBank/DDBJ whole genome shotgun (WGS) entry which is preliminary data.</text>
</comment>
<dbReference type="InterPro" id="IPR027417">
    <property type="entry name" value="P-loop_NTPase"/>
</dbReference>
<gene>
    <name evidence="2" type="ORF">GCM10007350_27720</name>
</gene>